<sequence length="1095" mass="114898">MNRVNLLSTDQSSSEVKMTITGLSTPSGSTRTKAAKGLFSHFMFLASLLLITLLTSGKVLATNKNVTFTEESGAGKLKMTSGGTITAEAGPDRTIVIALTEGSDETHKLPAADGITITMKGDLDADVSVTNFTYENGTITLGSDLALTGDVTVKAEAVAKSTDASLKSLTYSIGDGDPQPIEITSGYTYEVPLNQFVAAGTNITLIPTVTATDLAKVSNNNGVSSASNSLSDVATFTVTPESGEPQNYTITFVSKDKLTKVNDITVEQLSARYTEASAVVTALQSSNANATVTSAKTTVTELPITWSYDVADNGSKPYNAAGGKTNNFKWELALGELVNPESAVEITGTAVVKNEAAKASTDLSTFTYTVPGGSETAVDEHDLNKTEYNIELSYETALDAEITVNVASTDYATAKVGQEDPATEFKVTLDEGTGSLELIITAEDGIQTRNVTINFTVGAKPASEDASISALSYQIEGSDAVDINAPKEAEAGTNDVTVPFNTTSVKVSVTPADKTATVAPTVEQAPSSVNDLPTEEVVTPTTFEVPITEATTEFKFTITAEDGIAKKNFIIKFTVDAEKITEVVVPATYKLPEVAADIEAVKLLLAEMEGVTIKTNGNTDLKPEWSYDTADNDNESHTKGAFNAAGGATNVFTWTIQSALDVIDGGVKKTGKTTVTNLSVITGETKKVDISAQNPVDKIGDGGTTPTTIETVIVAAGTSAEQLTIDNATVSSALTLNESIGEIVLNEAKITEVVLAASKETKITLQSGNQIEKITNAGTLTLQNAEAAPAVATQSMAIGTRAALANNGAVGTVENNGVFTDKTATIVIVDGDADLSITSQPTSKSTTGSEVTLSVGTTSVKGDLSYQWQMYSANSWSNISSNGTEKDLKITKSANGTTQYRCEVKSTNKGEPAKTTTLYTQAASVQFYTSTPDEPSNPSTPTYTVSLDKVTGATFSKGEKTTVDAGDSFSFKITLDKDYDQSKPVVTVDGKAITADADGSYTIKNIQTDIKIVVSGIVKNTATGIEDTVEDAARAWTVGSTLYIHVPETSDVYVVSGTGALQQQLRGVSGDYNMQLRAGFYIVRIGEVSQKVIIR</sequence>
<keyword evidence="1" id="KW-0812">Transmembrane</keyword>
<feature type="transmembrane region" description="Helical" evidence="1">
    <location>
        <begin position="38"/>
        <end position="57"/>
    </location>
</feature>
<dbReference type="Proteomes" id="UP000033035">
    <property type="component" value="Unassembled WGS sequence"/>
</dbReference>
<comment type="caution">
    <text evidence="2">The sequence shown here is derived from an EMBL/GenBank/DDBJ whole genome shotgun (WGS) entry which is preliminary data.</text>
</comment>
<evidence type="ECO:0000313" key="3">
    <source>
        <dbReference type="Proteomes" id="UP000033035"/>
    </source>
</evidence>
<protein>
    <submittedName>
        <fullName evidence="2">Uncharacterized protein</fullName>
    </submittedName>
</protein>
<dbReference type="PATRIC" id="fig|1203610.3.peg.1029"/>
<proteinExistence type="predicted"/>
<organism evidence="2 3">
    <name type="scientific">Parabacteroides gordonii MS-1 = DSM 23371</name>
    <dbReference type="NCBI Taxonomy" id="1203610"/>
    <lineage>
        <taxon>Bacteria</taxon>
        <taxon>Pseudomonadati</taxon>
        <taxon>Bacteroidota</taxon>
        <taxon>Bacteroidia</taxon>
        <taxon>Bacteroidales</taxon>
        <taxon>Tannerellaceae</taxon>
        <taxon>Parabacteroides</taxon>
    </lineage>
</organism>
<evidence type="ECO:0000313" key="2">
    <source>
        <dbReference type="EMBL" id="KKB58803.1"/>
    </source>
</evidence>
<dbReference type="HOGENOM" id="CLU_273942_0_0_10"/>
<dbReference type="AlphaFoldDB" id="A0A0F5JLZ4"/>
<keyword evidence="1" id="KW-1133">Transmembrane helix</keyword>
<dbReference type="EMBL" id="AQHW01000008">
    <property type="protein sequence ID" value="KKB58803.1"/>
    <property type="molecule type" value="Genomic_DNA"/>
</dbReference>
<dbReference type="RefSeq" id="WP_028730684.1">
    <property type="nucleotide sequence ID" value="NZ_KE386768.1"/>
</dbReference>
<evidence type="ECO:0000256" key="1">
    <source>
        <dbReference type="SAM" id="Phobius"/>
    </source>
</evidence>
<reference evidence="2 3" key="1">
    <citation type="submission" date="2013-04" db="EMBL/GenBank/DDBJ databases">
        <title>The Genome Sequence of Parabacteroides gordonii DSM 23371.</title>
        <authorList>
            <consortium name="The Broad Institute Genomics Platform"/>
            <person name="Earl A."/>
            <person name="Ward D."/>
            <person name="Feldgarden M."/>
            <person name="Gevers D."/>
            <person name="Martens E."/>
            <person name="Sakamoto M."/>
            <person name="Benno Y."/>
            <person name="Suzuki N."/>
            <person name="Matsunaga N."/>
            <person name="Koshihara K."/>
            <person name="Seki M."/>
            <person name="Komiya H."/>
            <person name="Walker B."/>
            <person name="Young S."/>
            <person name="Zeng Q."/>
            <person name="Gargeya S."/>
            <person name="Fitzgerald M."/>
            <person name="Haas B."/>
            <person name="Abouelleil A."/>
            <person name="Allen A.W."/>
            <person name="Alvarado L."/>
            <person name="Arachchi H.M."/>
            <person name="Berlin A.M."/>
            <person name="Chapman S.B."/>
            <person name="Gainer-Dewar J."/>
            <person name="Goldberg J."/>
            <person name="Griggs A."/>
            <person name="Gujja S."/>
            <person name="Hansen M."/>
            <person name="Howarth C."/>
            <person name="Imamovic A."/>
            <person name="Ireland A."/>
            <person name="Larimer J."/>
            <person name="McCowan C."/>
            <person name="Murphy C."/>
            <person name="Pearson M."/>
            <person name="Poon T.W."/>
            <person name="Priest M."/>
            <person name="Roberts A."/>
            <person name="Saif S."/>
            <person name="Shea T."/>
            <person name="Sisk P."/>
            <person name="Sykes S."/>
            <person name="Wortman J."/>
            <person name="Nusbaum C."/>
            <person name="Birren B."/>
        </authorList>
    </citation>
    <scope>NUCLEOTIDE SEQUENCE [LARGE SCALE GENOMIC DNA]</scope>
    <source>
        <strain evidence="2 3">MS-1</strain>
    </source>
</reference>
<name>A0A0F5JLZ4_9BACT</name>
<keyword evidence="1" id="KW-0472">Membrane</keyword>
<keyword evidence="3" id="KW-1185">Reference proteome</keyword>
<accession>A0A0F5JLZ4</accession>
<gene>
    <name evidence="2" type="ORF">HMPREF1536_01006</name>
</gene>